<reference evidence="4" key="1">
    <citation type="submission" date="2021-05" db="EMBL/GenBank/DDBJ databases">
        <authorList>
            <person name="Tanabe Y."/>
        </authorList>
    </citation>
    <scope>NUCLEOTIDE SEQUENCE</scope>
    <source>
        <strain evidence="4">BOTRYCO-1</strain>
    </source>
</reference>
<evidence type="ECO:0000313" key="4">
    <source>
        <dbReference type="EMBL" id="GIU68141.1"/>
    </source>
</evidence>
<keyword evidence="5" id="KW-1185">Reference proteome</keyword>
<keyword evidence="1" id="KW-0677">Repeat</keyword>
<accession>A0ABQ4PYJ4</accession>
<name>A0ABQ4PYJ4_9PROT</name>
<dbReference type="PROSITE" id="PS50088">
    <property type="entry name" value="ANK_REPEAT"/>
    <property type="match status" value="1"/>
</dbReference>
<dbReference type="SMART" id="SM00248">
    <property type="entry name" value="ANK"/>
    <property type="match status" value="3"/>
</dbReference>
<keyword evidence="2 3" id="KW-0040">ANK repeat</keyword>
<feature type="repeat" description="ANK" evidence="3">
    <location>
        <begin position="66"/>
        <end position="98"/>
    </location>
</feature>
<dbReference type="SUPFAM" id="SSF48403">
    <property type="entry name" value="Ankyrin repeat"/>
    <property type="match status" value="1"/>
</dbReference>
<evidence type="ECO:0000256" key="2">
    <source>
        <dbReference type="ARBA" id="ARBA00023043"/>
    </source>
</evidence>
<comment type="caution">
    <text evidence="4">The sequence shown here is derived from an EMBL/GenBank/DDBJ whole genome shotgun (WGS) entry which is preliminary data.</text>
</comment>
<dbReference type="InterPro" id="IPR002110">
    <property type="entry name" value="Ankyrin_rpt"/>
</dbReference>
<evidence type="ECO:0000256" key="3">
    <source>
        <dbReference type="PROSITE-ProRule" id="PRU00023"/>
    </source>
</evidence>
<proteinExistence type="predicted"/>
<evidence type="ECO:0000313" key="5">
    <source>
        <dbReference type="Proteomes" id="UP001161064"/>
    </source>
</evidence>
<dbReference type="PANTHER" id="PTHR24171">
    <property type="entry name" value="ANKYRIN REPEAT DOMAIN-CONTAINING PROTEIN 39-RELATED"/>
    <property type="match status" value="1"/>
</dbReference>
<dbReference type="RefSeq" id="WP_284361804.1">
    <property type="nucleotide sequence ID" value="NZ_BPFZ01000025.1"/>
</dbReference>
<sequence>MPNSSVPLASMSDADTDLFWREASGPNGERNPAAIPLYQAVFAHDREAVAKLLDQGASPNTVLYAKRWSPLMVAIAYQDKDIVDLLLQRGADINYVSNDPATYTPLGVALNAALADALSRGGNAPKIDFAMFEYLLDAGADVNVEFGYNNDIAIFSATQGQMNVVNKLLASGYQRDLGELRETLKIRQVNEEGQADKDRAIVTIDRMLASSATDLKPPK</sequence>
<dbReference type="PROSITE" id="PS50297">
    <property type="entry name" value="ANK_REP_REGION"/>
    <property type="match status" value="1"/>
</dbReference>
<reference evidence="4" key="2">
    <citation type="journal article" date="2023" name="ISME Commun">
        <title>Characterization of a bloom-associated alphaproteobacterial lineage, 'Candidatus Phycosocius': insights into freshwater algal-bacterial interactions.</title>
        <authorList>
            <person name="Tanabe Y."/>
            <person name="Yamaguchi H."/>
            <person name="Yoshida M."/>
            <person name="Kai A."/>
            <person name="Okazaki Y."/>
        </authorList>
    </citation>
    <scope>NUCLEOTIDE SEQUENCE</scope>
    <source>
        <strain evidence="4">BOTRYCO-1</strain>
    </source>
</reference>
<organism evidence="4 5">
    <name type="scientific">Candidatus Phycosocius spiralis</name>
    <dbReference type="NCBI Taxonomy" id="2815099"/>
    <lineage>
        <taxon>Bacteria</taxon>
        <taxon>Pseudomonadati</taxon>
        <taxon>Pseudomonadota</taxon>
        <taxon>Alphaproteobacteria</taxon>
        <taxon>Caulobacterales</taxon>
        <taxon>Caulobacterales incertae sedis</taxon>
        <taxon>Candidatus Phycosocius</taxon>
    </lineage>
</organism>
<evidence type="ECO:0000256" key="1">
    <source>
        <dbReference type="ARBA" id="ARBA00022737"/>
    </source>
</evidence>
<dbReference type="InterPro" id="IPR036770">
    <property type="entry name" value="Ankyrin_rpt-contain_sf"/>
</dbReference>
<dbReference type="Proteomes" id="UP001161064">
    <property type="component" value="Unassembled WGS sequence"/>
</dbReference>
<dbReference type="EMBL" id="BPFZ01000025">
    <property type="protein sequence ID" value="GIU68141.1"/>
    <property type="molecule type" value="Genomic_DNA"/>
</dbReference>
<gene>
    <name evidence="4" type="ORF">PsB1_2295</name>
</gene>
<dbReference type="Pfam" id="PF12796">
    <property type="entry name" value="Ank_2"/>
    <property type="match status" value="1"/>
</dbReference>
<evidence type="ECO:0008006" key="6">
    <source>
        <dbReference type="Google" id="ProtNLM"/>
    </source>
</evidence>
<protein>
    <recommendedName>
        <fullName evidence="6">Ankyrin repeat domain-containing protein</fullName>
    </recommendedName>
</protein>
<dbReference type="Gene3D" id="1.25.40.20">
    <property type="entry name" value="Ankyrin repeat-containing domain"/>
    <property type="match status" value="1"/>
</dbReference>